<keyword evidence="2" id="KW-1185">Reference proteome</keyword>
<dbReference type="STRING" id="161895.CPHO_00960"/>
<dbReference type="RefSeq" id="WP_075732441.1">
    <property type="nucleotide sequence ID" value="NZ_CP009249.1"/>
</dbReference>
<evidence type="ECO:0000313" key="2">
    <source>
        <dbReference type="Proteomes" id="UP000185491"/>
    </source>
</evidence>
<accession>A0A1L7D0P8</accession>
<dbReference type="AlphaFoldDB" id="A0A1L7D0P8"/>
<organism evidence="1 2">
    <name type="scientific">Corynebacterium phocae</name>
    <dbReference type="NCBI Taxonomy" id="161895"/>
    <lineage>
        <taxon>Bacteria</taxon>
        <taxon>Bacillati</taxon>
        <taxon>Actinomycetota</taxon>
        <taxon>Actinomycetes</taxon>
        <taxon>Mycobacteriales</taxon>
        <taxon>Corynebacteriaceae</taxon>
        <taxon>Corynebacterium</taxon>
    </lineage>
</organism>
<gene>
    <name evidence="1" type="ORF">CPHO_00960</name>
</gene>
<evidence type="ECO:0000313" key="1">
    <source>
        <dbReference type="EMBL" id="APT91725.1"/>
    </source>
</evidence>
<reference evidence="1 2" key="1">
    <citation type="submission" date="2014-08" db="EMBL/GenBank/DDBJ databases">
        <title>Complete genome sequence of Corynebacterium phocae M408/89/1(T)(=DSM 44612(T)), isolated from the common seal (Phoca vitulina).</title>
        <authorList>
            <person name="Ruckert C."/>
            <person name="Albersmeier A."/>
            <person name="Winkler A."/>
            <person name="Kalinowski J."/>
        </authorList>
    </citation>
    <scope>NUCLEOTIDE SEQUENCE [LARGE SCALE GENOMIC DNA]</scope>
    <source>
        <strain evidence="1 2">M408/89/1</strain>
    </source>
</reference>
<dbReference type="EMBL" id="CP009249">
    <property type="protein sequence ID" value="APT91725.1"/>
    <property type="molecule type" value="Genomic_DNA"/>
</dbReference>
<proteinExistence type="predicted"/>
<dbReference type="Proteomes" id="UP000185491">
    <property type="component" value="Chromosome"/>
</dbReference>
<dbReference type="KEGG" id="cpho:CPHO_00960"/>
<sequence length="177" mass="19096">MNQEGTCLWLDRIVPAPLEFKDVDGHRLAMATLDTGESLVATTDFADTDTGLVAQGLSVRSELLTVARAGKPELARLVIEAAELLIAARVIPAQPGTLLPKLGENTHGMLIAPFLWNGPTPQLKEPDRWTLILQLVALNDAEYAFAVEEGVAAFQEEATRAGIDLLDFTRVGPQPVD</sequence>
<protein>
    <submittedName>
        <fullName evidence="1">Uncharacterized protein</fullName>
    </submittedName>
</protein>
<dbReference type="OrthoDB" id="4426448at2"/>
<name>A0A1L7D0P8_9CORY</name>